<dbReference type="InterPro" id="IPR028923">
    <property type="entry name" value="SAICAR_synt/ADE2_N"/>
</dbReference>
<dbReference type="Pfam" id="PF01259">
    <property type="entry name" value="SAICAR_synt"/>
    <property type="match status" value="1"/>
</dbReference>
<comment type="pathway">
    <text evidence="2">Purine metabolism; IMP biosynthesis via de novo pathway; 5-amino-1-(5-phospho-D-ribosyl)imidazole-4-carboxylate from 5-amino-1-(5-phospho-D-ribosyl)imidazole (carboxylase route): step 1/1.</text>
</comment>
<comment type="similarity">
    <text evidence="3">In the N-terminal section; belongs to the SAICAR synthetase family.</text>
</comment>
<evidence type="ECO:0000256" key="5">
    <source>
        <dbReference type="ARBA" id="ARBA00022741"/>
    </source>
</evidence>
<evidence type="ECO:0000256" key="2">
    <source>
        <dbReference type="ARBA" id="ARBA00004747"/>
    </source>
</evidence>
<organism evidence="12 13">
    <name type="scientific">Apolygus lucorum</name>
    <name type="common">Small green plant bug</name>
    <name type="synonym">Lygocoris lucorum</name>
    <dbReference type="NCBI Taxonomy" id="248454"/>
    <lineage>
        <taxon>Eukaryota</taxon>
        <taxon>Metazoa</taxon>
        <taxon>Ecdysozoa</taxon>
        <taxon>Arthropoda</taxon>
        <taxon>Hexapoda</taxon>
        <taxon>Insecta</taxon>
        <taxon>Pterygota</taxon>
        <taxon>Neoptera</taxon>
        <taxon>Paraneoptera</taxon>
        <taxon>Hemiptera</taxon>
        <taxon>Heteroptera</taxon>
        <taxon>Panheteroptera</taxon>
        <taxon>Cimicomorpha</taxon>
        <taxon>Miridae</taxon>
        <taxon>Mirini</taxon>
        <taxon>Apolygus</taxon>
    </lineage>
</organism>
<evidence type="ECO:0000313" key="13">
    <source>
        <dbReference type="Proteomes" id="UP000466442"/>
    </source>
</evidence>
<dbReference type="GO" id="GO:0005524">
    <property type="term" value="F:ATP binding"/>
    <property type="evidence" value="ECO:0007669"/>
    <property type="project" value="UniProtKB-KW"/>
</dbReference>
<dbReference type="InterPro" id="IPR050089">
    <property type="entry name" value="SAICAR_synthetase"/>
</dbReference>
<evidence type="ECO:0000256" key="4">
    <source>
        <dbReference type="ARBA" id="ARBA00022598"/>
    </source>
</evidence>
<evidence type="ECO:0000256" key="6">
    <source>
        <dbReference type="ARBA" id="ARBA00022755"/>
    </source>
</evidence>
<feature type="region of interest" description="Disordered" evidence="9">
    <location>
        <begin position="178"/>
        <end position="208"/>
    </location>
</feature>
<feature type="domain" description="PurE" evidence="10">
    <location>
        <begin position="337"/>
        <end position="386"/>
    </location>
</feature>
<keyword evidence="5" id="KW-0547">Nucleotide-binding</keyword>
<evidence type="ECO:0000256" key="1">
    <source>
        <dbReference type="ARBA" id="ARBA00004672"/>
    </source>
</evidence>
<keyword evidence="7" id="KW-0067">ATP-binding</keyword>
<dbReference type="SUPFAM" id="SSF56104">
    <property type="entry name" value="SAICAR synthase-like"/>
    <property type="match status" value="1"/>
</dbReference>
<keyword evidence="4" id="KW-0436">Ligase</keyword>
<dbReference type="PROSITE" id="PS01058">
    <property type="entry name" value="SAICAR_SYNTHETASE_2"/>
    <property type="match status" value="1"/>
</dbReference>
<comment type="pathway">
    <text evidence="1">Purine metabolism; IMP biosynthesis via de novo pathway; 5-amino-1-(5-phospho-D-ribosyl)imidazole-4-carboxamide from 5-amino-1-(5-phospho-D-ribosyl)imidazole-4-carboxylate: step 1/2.</text>
</comment>
<evidence type="ECO:0000259" key="10">
    <source>
        <dbReference type="Pfam" id="PF00731"/>
    </source>
</evidence>
<dbReference type="OrthoDB" id="9991235at2759"/>
<sequence>MTNPELDHTRGPHHTPSRFALPDLIQVYYLHSITNMGSLRLATTLIWALFLTGLHEVVHSKRIRTMYPPNDPILRTMVDFPTYAELMSDVWTGNFDMYRKACFFWLYFFKDMPCELTTAYPVKEQHMWDLWMAYTNQVPHYYWRTKDGEIEAKLETRKLRGCGGGLQFLGISCSSKSRLAPPASVAGGAHQYGDDEMTRRPDDANHDPQWSEHQIIAANFKLNGITITRHEVDIMRRTAVTVFEVLEKAWASRNCALIDMKIEFGVDSNGDILVSDIIDSDSWRLWPSGDKRLMKDKQVYRNLTNVTAQDLETIKSNFQWIADQLDHFCETSQGLAVILMGSPSDEEHARKIEKTCQIIGLSCELRVTSAHKGTDEKKNKKKKKKKTTIWSSRAN</sequence>
<evidence type="ECO:0000313" key="12">
    <source>
        <dbReference type="EMBL" id="KAF6215799.1"/>
    </source>
</evidence>
<dbReference type="InterPro" id="IPR018236">
    <property type="entry name" value="SAICAR_synthetase_CS"/>
</dbReference>
<dbReference type="AlphaFoldDB" id="A0A8S9Y4X8"/>
<evidence type="ECO:0000256" key="8">
    <source>
        <dbReference type="ARBA" id="ARBA00023268"/>
    </source>
</evidence>
<dbReference type="InterPro" id="IPR000031">
    <property type="entry name" value="PurE_dom"/>
</dbReference>
<dbReference type="EMBL" id="WIXP02000001">
    <property type="protein sequence ID" value="KAF6215799.1"/>
    <property type="molecule type" value="Genomic_DNA"/>
</dbReference>
<gene>
    <name evidence="12" type="ORF">GE061_000134</name>
</gene>
<dbReference type="SUPFAM" id="SSF52255">
    <property type="entry name" value="N5-CAIR mutase (phosphoribosylaminoimidazole carboxylase, PurE)"/>
    <property type="match status" value="1"/>
</dbReference>
<dbReference type="Proteomes" id="UP000466442">
    <property type="component" value="Linkage Group LG1"/>
</dbReference>
<keyword evidence="13" id="KW-1185">Reference proteome</keyword>
<dbReference type="FunFam" id="3.30.470.20:FF:000020">
    <property type="entry name" value="Probable multifunctional protein ADE2"/>
    <property type="match status" value="1"/>
</dbReference>
<evidence type="ECO:0000256" key="3">
    <source>
        <dbReference type="ARBA" id="ARBA00011020"/>
    </source>
</evidence>
<dbReference type="GO" id="GO:0005829">
    <property type="term" value="C:cytosol"/>
    <property type="evidence" value="ECO:0007669"/>
    <property type="project" value="TreeGrafter"/>
</dbReference>
<feature type="compositionally biased region" description="Basic and acidic residues" evidence="9">
    <location>
        <begin position="192"/>
        <end position="208"/>
    </location>
</feature>
<proteinExistence type="inferred from homology"/>
<dbReference type="Gene3D" id="3.40.50.1970">
    <property type="match status" value="1"/>
</dbReference>
<accession>A0A8S9Y4X8</accession>
<reference evidence="12" key="1">
    <citation type="journal article" date="2021" name="Mol. Ecol. Resour.">
        <title>Apolygus lucorum genome provides insights into omnivorousness and mesophyll feeding.</title>
        <authorList>
            <person name="Liu Y."/>
            <person name="Liu H."/>
            <person name="Wang H."/>
            <person name="Huang T."/>
            <person name="Liu B."/>
            <person name="Yang B."/>
            <person name="Yin L."/>
            <person name="Li B."/>
            <person name="Zhang Y."/>
            <person name="Zhang S."/>
            <person name="Jiang F."/>
            <person name="Zhang X."/>
            <person name="Ren Y."/>
            <person name="Wang B."/>
            <person name="Wang S."/>
            <person name="Lu Y."/>
            <person name="Wu K."/>
            <person name="Fan W."/>
            <person name="Wang G."/>
        </authorList>
    </citation>
    <scope>NUCLEOTIDE SEQUENCE</scope>
    <source>
        <strain evidence="12">12Hb</strain>
    </source>
</reference>
<protein>
    <recommendedName>
        <fullName evidence="14">Phosphoribosylaminoimidazolesuccinocarboxamide synthase</fullName>
    </recommendedName>
</protein>
<dbReference type="GO" id="GO:0006189">
    <property type="term" value="P:'de novo' IMP biosynthetic process"/>
    <property type="evidence" value="ECO:0007669"/>
    <property type="project" value="InterPro"/>
</dbReference>
<name>A0A8S9Y4X8_APOLU</name>
<evidence type="ECO:0000256" key="7">
    <source>
        <dbReference type="ARBA" id="ARBA00022840"/>
    </source>
</evidence>
<dbReference type="Gene3D" id="3.30.470.20">
    <property type="entry name" value="ATP-grasp fold, B domain"/>
    <property type="match status" value="1"/>
</dbReference>
<dbReference type="PANTHER" id="PTHR43599">
    <property type="entry name" value="MULTIFUNCTIONAL PROTEIN ADE2"/>
    <property type="match status" value="1"/>
</dbReference>
<feature type="domain" description="SAICAR synthetase/ADE2 N-terminal" evidence="11">
    <location>
        <begin position="202"/>
        <end position="306"/>
    </location>
</feature>
<evidence type="ECO:0000256" key="9">
    <source>
        <dbReference type="SAM" id="MobiDB-lite"/>
    </source>
</evidence>
<dbReference type="GO" id="GO:0004639">
    <property type="term" value="F:phosphoribosylaminoimidazolesuccinocarboxamide synthase activity"/>
    <property type="evidence" value="ECO:0007669"/>
    <property type="project" value="InterPro"/>
</dbReference>
<keyword evidence="6" id="KW-0658">Purine biosynthesis</keyword>
<comment type="caution">
    <text evidence="12">The sequence shown here is derived from an EMBL/GenBank/DDBJ whole genome shotgun (WGS) entry which is preliminary data.</text>
</comment>
<keyword evidence="8" id="KW-0511">Multifunctional enzyme</keyword>
<dbReference type="PANTHER" id="PTHR43599:SF3">
    <property type="entry name" value="SI:DKEY-6E2.2"/>
    <property type="match status" value="1"/>
</dbReference>
<evidence type="ECO:0008006" key="14">
    <source>
        <dbReference type="Google" id="ProtNLM"/>
    </source>
</evidence>
<dbReference type="Pfam" id="PF00731">
    <property type="entry name" value="AIRC"/>
    <property type="match status" value="1"/>
</dbReference>
<feature type="region of interest" description="Disordered" evidence="9">
    <location>
        <begin position="372"/>
        <end position="395"/>
    </location>
</feature>
<evidence type="ECO:0000259" key="11">
    <source>
        <dbReference type="Pfam" id="PF01259"/>
    </source>
</evidence>